<dbReference type="RefSeq" id="WP_170864680.1">
    <property type="nucleotide sequence ID" value="NZ_FODV01000001.1"/>
</dbReference>
<dbReference type="Proteomes" id="UP000199126">
    <property type="component" value="Unassembled WGS sequence"/>
</dbReference>
<dbReference type="Pfam" id="PF24352">
    <property type="entry name" value="DUF7512"/>
    <property type="match status" value="1"/>
</dbReference>
<dbReference type="AlphaFoldDB" id="A0A1H8N2M3"/>
<keyword evidence="3" id="KW-1185">Reference proteome</keyword>
<organism evidence="2 3">
    <name type="scientific">Halogranum amylolyticum</name>
    <dbReference type="NCBI Taxonomy" id="660520"/>
    <lineage>
        <taxon>Archaea</taxon>
        <taxon>Methanobacteriati</taxon>
        <taxon>Methanobacteriota</taxon>
        <taxon>Stenosarchaea group</taxon>
        <taxon>Halobacteria</taxon>
        <taxon>Halobacteriales</taxon>
        <taxon>Haloferacaceae</taxon>
    </lineage>
</organism>
<accession>A0A1H8N2M3</accession>
<gene>
    <name evidence="2" type="ORF">SAMN04487948_101270</name>
</gene>
<evidence type="ECO:0000313" key="3">
    <source>
        <dbReference type="Proteomes" id="UP000199126"/>
    </source>
</evidence>
<dbReference type="InterPro" id="IPR055934">
    <property type="entry name" value="DUF7512"/>
</dbReference>
<sequence length="49" mass="4875">MFGIETLSGTAQAAALVGLVLVEAIVLYVGYGGLVRLVGPTVIDALGGE</sequence>
<proteinExistence type="predicted"/>
<dbReference type="EMBL" id="FODV01000001">
    <property type="protein sequence ID" value="SEO23885.1"/>
    <property type="molecule type" value="Genomic_DNA"/>
</dbReference>
<reference evidence="3" key="1">
    <citation type="submission" date="2016-10" db="EMBL/GenBank/DDBJ databases">
        <authorList>
            <person name="Varghese N."/>
            <person name="Submissions S."/>
        </authorList>
    </citation>
    <scope>NUCLEOTIDE SEQUENCE [LARGE SCALE GENOMIC DNA]</scope>
    <source>
        <strain evidence="3">CGMCC 1.10121</strain>
    </source>
</reference>
<keyword evidence="1" id="KW-0812">Transmembrane</keyword>
<name>A0A1H8N2M3_9EURY</name>
<feature type="transmembrane region" description="Helical" evidence="1">
    <location>
        <begin position="12"/>
        <end position="31"/>
    </location>
</feature>
<keyword evidence="1" id="KW-0472">Membrane</keyword>
<evidence type="ECO:0000256" key="1">
    <source>
        <dbReference type="SAM" id="Phobius"/>
    </source>
</evidence>
<keyword evidence="1" id="KW-1133">Transmembrane helix</keyword>
<evidence type="ECO:0000313" key="2">
    <source>
        <dbReference type="EMBL" id="SEO23885.1"/>
    </source>
</evidence>
<protein>
    <submittedName>
        <fullName evidence="2">Uncharacterized protein</fullName>
    </submittedName>
</protein>